<organism evidence="1 2">
    <name type="scientific">Cajanus cajan</name>
    <name type="common">Pigeon pea</name>
    <name type="synonym">Cajanus indicus</name>
    <dbReference type="NCBI Taxonomy" id="3821"/>
    <lineage>
        <taxon>Eukaryota</taxon>
        <taxon>Viridiplantae</taxon>
        <taxon>Streptophyta</taxon>
        <taxon>Embryophyta</taxon>
        <taxon>Tracheophyta</taxon>
        <taxon>Spermatophyta</taxon>
        <taxon>Magnoliopsida</taxon>
        <taxon>eudicotyledons</taxon>
        <taxon>Gunneridae</taxon>
        <taxon>Pentapetalae</taxon>
        <taxon>rosids</taxon>
        <taxon>fabids</taxon>
        <taxon>Fabales</taxon>
        <taxon>Fabaceae</taxon>
        <taxon>Papilionoideae</taxon>
        <taxon>50 kb inversion clade</taxon>
        <taxon>NPAAA clade</taxon>
        <taxon>indigoferoid/millettioid clade</taxon>
        <taxon>Phaseoleae</taxon>
        <taxon>Cajanus</taxon>
    </lineage>
</organism>
<sequence>MVDDDDEIDSIMDARLEGEYDSDDARKVVDVAMACVAPNSVNRPRMNEVVMELKQCLPMGKLESTSSGSIQIFSMGSISGLSSLER</sequence>
<name>A0A151SH29_CAJCA</name>
<protein>
    <submittedName>
        <fullName evidence="1">LRR receptor-like serine/threonine-protein kinase At1g51860 family</fullName>
    </submittedName>
</protein>
<gene>
    <name evidence="1" type="ORF">KK1_000281</name>
</gene>
<evidence type="ECO:0000313" key="2">
    <source>
        <dbReference type="Proteomes" id="UP000075243"/>
    </source>
</evidence>
<keyword evidence="2" id="KW-1185">Reference proteome</keyword>
<dbReference type="Gramene" id="C.cajan_00272.t">
    <property type="protein sequence ID" value="C.cajan_00272.t.cds1"/>
    <property type="gene ID" value="C.cajan_00272"/>
</dbReference>
<accession>A0A151SH29</accession>
<proteinExistence type="predicted"/>
<dbReference type="Gene3D" id="1.10.510.10">
    <property type="entry name" value="Transferase(Phosphotransferase) domain 1"/>
    <property type="match status" value="1"/>
</dbReference>
<dbReference type="PANTHER" id="PTHR45631:SF212">
    <property type="entry name" value="PROTEIN KINASE DOMAIN-CONTAINING PROTEIN"/>
    <property type="match status" value="1"/>
</dbReference>
<dbReference type="AlphaFoldDB" id="A0A151SH29"/>
<dbReference type="STRING" id="3821.A0A151SH29"/>
<dbReference type="Proteomes" id="UP000075243">
    <property type="component" value="Chromosome 11"/>
</dbReference>
<dbReference type="EMBL" id="CM003613">
    <property type="protein sequence ID" value="KYP54107.1"/>
    <property type="molecule type" value="Genomic_DNA"/>
</dbReference>
<dbReference type="PANTHER" id="PTHR45631">
    <property type="entry name" value="OS07G0107800 PROTEIN-RELATED"/>
    <property type="match status" value="1"/>
</dbReference>
<reference evidence="1 2" key="1">
    <citation type="journal article" date="2012" name="Nat. Biotechnol.">
        <title>Draft genome sequence of pigeonpea (Cajanus cajan), an orphan legume crop of resource-poor farmers.</title>
        <authorList>
            <person name="Varshney R.K."/>
            <person name="Chen W."/>
            <person name="Li Y."/>
            <person name="Bharti A.K."/>
            <person name="Saxena R.K."/>
            <person name="Schlueter J.A."/>
            <person name="Donoghue M.T."/>
            <person name="Azam S."/>
            <person name="Fan G."/>
            <person name="Whaley A.M."/>
            <person name="Farmer A.D."/>
            <person name="Sheridan J."/>
            <person name="Iwata A."/>
            <person name="Tuteja R."/>
            <person name="Penmetsa R.V."/>
            <person name="Wu W."/>
            <person name="Upadhyaya H.D."/>
            <person name="Yang S.P."/>
            <person name="Shah T."/>
            <person name="Saxena K.B."/>
            <person name="Michael T."/>
            <person name="McCombie W.R."/>
            <person name="Yang B."/>
            <person name="Zhang G."/>
            <person name="Yang H."/>
            <person name="Wang J."/>
            <person name="Spillane C."/>
            <person name="Cook D.R."/>
            <person name="May G.D."/>
            <person name="Xu X."/>
            <person name="Jackson S.A."/>
        </authorList>
    </citation>
    <scope>NUCLEOTIDE SEQUENCE [LARGE SCALE GENOMIC DNA]</scope>
    <source>
        <strain evidence="2">cv. Asha</strain>
    </source>
</reference>
<evidence type="ECO:0000313" key="1">
    <source>
        <dbReference type="EMBL" id="KYP54107.1"/>
    </source>
</evidence>